<dbReference type="InterPro" id="IPR009057">
    <property type="entry name" value="Homeodomain-like_sf"/>
</dbReference>
<comment type="similarity">
    <text evidence="1">Belongs to the transposase 8 family.</text>
</comment>
<evidence type="ECO:0000256" key="1">
    <source>
        <dbReference type="ARBA" id="ARBA00009964"/>
    </source>
</evidence>
<dbReference type="Proteomes" id="UP000825886">
    <property type="component" value="Chromosome"/>
</dbReference>
<proteinExistence type="inferred from homology"/>
<dbReference type="RefSeq" id="WP_222158527.1">
    <property type="nucleotide sequence ID" value="NZ_CP081864.1"/>
</dbReference>
<dbReference type="SUPFAM" id="SSF46689">
    <property type="entry name" value="Homeodomain-like"/>
    <property type="match status" value="1"/>
</dbReference>
<reference evidence="2 3" key="1">
    <citation type="submission" date="2021-08" db="EMBL/GenBank/DDBJ databases">
        <title>Culture and genomic analysis of Symbiopectobacterium purcellii sp. nov. gen. nov., isolated from the leafhopper Empoasca decipiens.</title>
        <authorList>
            <person name="Nadal-Jimenez P."/>
            <person name="Siozios S."/>
            <person name="Halliday N."/>
            <person name="Camara M."/>
            <person name="Hurst G.D.D."/>
        </authorList>
    </citation>
    <scope>NUCLEOTIDE SEQUENCE [LARGE SCALE GENOMIC DNA]</scope>
    <source>
        <strain evidence="2 3">SyEd1</strain>
    </source>
</reference>
<name>A0ABX9AJT6_9ENTR</name>
<gene>
    <name evidence="2" type="primary">tnpA</name>
    <name evidence="2" type="ORF">K6K13_19955</name>
</gene>
<sequence length="232" mass="26327">MSIIFNGHYRVKHRTWLLEVLRLHFEEKLPRIEAGRRLGIPKTTACDLFVRFRKAGLSWPLPPRINPKNLDKRLYRQNSRKSSGLPVATAPCEIPVARKRPRRPNFPRDFKIALVAQSMQPGVSVAQLARENNINDNLPFNWRRRYQQELSGTPASTPALLPVTLTATERSVSPLTPSAEESPCCELLLPAGTLRISGKLTPELLQMLIREMQGECRLYHSLRAHASGWLPA</sequence>
<evidence type="ECO:0000313" key="2">
    <source>
        <dbReference type="EMBL" id="QZN95428.1"/>
    </source>
</evidence>
<evidence type="ECO:0000313" key="3">
    <source>
        <dbReference type="Proteomes" id="UP000825886"/>
    </source>
</evidence>
<organism evidence="2 3">
    <name type="scientific">Symbiopectobacterium purcellii</name>
    <dbReference type="NCBI Taxonomy" id="2871826"/>
    <lineage>
        <taxon>Bacteria</taxon>
        <taxon>Pseudomonadati</taxon>
        <taxon>Pseudomonadota</taxon>
        <taxon>Gammaproteobacteria</taxon>
        <taxon>Enterobacterales</taxon>
        <taxon>Enterobacteriaceae</taxon>
    </lineage>
</organism>
<accession>A0ABX9AJT6</accession>
<dbReference type="NCBIfam" id="NF047595">
    <property type="entry name" value="IS66_ISRel24_TnpA"/>
    <property type="match status" value="1"/>
</dbReference>
<keyword evidence="3" id="KW-1185">Reference proteome</keyword>
<dbReference type="InterPro" id="IPR002514">
    <property type="entry name" value="Transposase_8"/>
</dbReference>
<dbReference type="Pfam" id="PF01527">
    <property type="entry name" value="HTH_Tnp_1"/>
    <property type="match status" value="1"/>
</dbReference>
<protein>
    <submittedName>
        <fullName evidence="2">IS66-like element accessory protein TnpA</fullName>
    </submittedName>
</protein>
<dbReference type="NCBIfam" id="NF038385">
    <property type="entry name" value="IS66_access_TnpA"/>
    <property type="match status" value="1"/>
</dbReference>
<dbReference type="EMBL" id="CP081864">
    <property type="protein sequence ID" value="QZN95428.1"/>
    <property type="molecule type" value="Genomic_DNA"/>
</dbReference>